<reference evidence="1 2" key="1">
    <citation type="journal article" date="2008" name="Int. J. Syst. Evol. Microbiol.">
        <title>Luteimonas marina sp. nov., isolated from seawater.</title>
        <authorList>
            <person name="Baik K.S."/>
            <person name="Park S.C."/>
            <person name="Kim M.S."/>
            <person name="Kim E.M."/>
            <person name="Park C."/>
            <person name="Chun J."/>
            <person name="Seong C.N."/>
        </authorList>
    </citation>
    <scope>NUCLEOTIDE SEQUENCE [LARGE SCALE GENOMIC DNA]</scope>
    <source>
        <strain evidence="1 2">FR1330</strain>
    </source>
</reference>
<name>A0A5C5U4A3_9GAMM</name>
<evidence type="ECO:0000313" key="2">
    <source>
        <dbReference type="Proteomes" id="UP000319980"/>
    </source>
</evidence>
<comment type="caution">
    <text evidence="1">The sequence shown here is derived from an EMBL/GenBank/DDBJ whole genome shotgun (WGS) entry which is preliminary data.</text>
</comment>
<dbReference type="OrthoDB" id="6706661at2"/>
<proteinExistence type="predicted"/>
<gene>
    <name evidence="1" type="ORF">FQY83_07900</name>
</gene>
<evidence type="ECO:0000313" key="1">
    <source>
        <dbReference type="EMBL" id="TWT21271.1"/>
    </source>
</evidence>
<protein>
    <submittedName>
        <fullName evidence="1">Uncharacterized protein</fullName>
    </submittedName>
</protein>
<sequence>MSLRALALAGLLLGAIGWWFSPYSPRTPAAPAAIPGADIACPLPTAADPTAGPLQTGVPRDLQPFRLQAGTLTPLAGFRIEARVLSREDYSIGREADFSPTDLALGWQRMRDDAVLARLDISQSSRWYRYRWRGEPPLPPPEIVRSSANMHMIPSSPEVARALRAVRRDDTVRIDGWLVQVDAPDGWRWRSSLSRDDTGNGACELVYVCAIATR</sequence>
<organism evidence="1 2">
    <name type="scientific">Luteimonas marina</name>
    <dbReference type="NCBI Taxonomy" id="488485"/>
    <lineage>
        <taxon>Bacteria</taxon>
        <taxon>Pseudomonadati</taxon>
        <taxon>Pseudomonadota</taxon>
        <taxon>Gammaproteobacteria</taxon>
        <taxon>Lysobacterales</taxon>
        <taxon>Lysobacteraceae</taxon>
        <taxon>Luteimonas</taxon>
    </lineage>
</organism>
<dbReference type="EMBL" id="VOHK01000003">
    <property type="protein sequence ID" value="TWT21271.1"/>
    <property type="molecule type" value="Genomic_DNA"/>
</dbReference>
<dbReference type="AlphaFoldDB" id="A0A5C5U4A3"/>
<keyword evidence="2" id="KW-1185">Reference proteome</keyword>
<dbReference type="RefSeq" id="WP_146386830.1">
    <property type="nucleotide sequence ID" value="NZ_VOHK01000003.1"/>
</dbReference>
<accession>A0A5C5U4A3</accession>
<dbReference type="Proteomes" id="UP000319980">
    <property type="component" value="Unassembled WGS sequence"/>
</dbReference>